<accession>S7MKS1</accession>
<evidence type="ECO:0000313" key="3">
    <source>
        <dbReference type="EMBL" id="EPQ04771.1"/>
    </source>
</evidence>
<evidence type="ECO:0000259" key="2">
    <source>
        <dbReference type="PROSITE" id="PS50805"/>
    </source>
</evidence>
<reference evidence="3 4" key="1">
    <citation type="journal article" date="2013" name="Nat. Commun.">
        <title>Genome analysis reveals insights into physiology and longevity of the Brandt's bat Myotis brandtii.</title>
        <authorList>
            <person name="Seim I."/>
            <person name="Fang X."/>
            <person name="Xiong Z."/>
            <person name="Lobanov A.V."/>
            <person name="Huang Z."/>
            <person name="Ma S."/>
            <person name="Feng Y."/>
            <person name="Turanov A.A."/>
            <person name="Zhu Y."/>
            <person name="Lenz T.L."/>
            <person name="Gerashchenko M.V."/>
            <person name="Fan D."/>
            <person name="Hee Yim S."/>
            <person name="Yao X."/>
            <person name="Jordan D."/>
            <person name="Xiong Y."/>
            <person name="Ma Y."/>
            <person name="Lyapunov A.N."/>
            <person name="Chen G."/>
            <person name="Kulakova O.I."/>
            <person name="Sun Y."/>
            <person name="Lee S.G."/>
            <person name="Bronson R.T."/>
            <person name="Moskalev A.A."/>
            <person name="Sunyaev S.R."/>
            <person name="Zhang G."/>
            <person name="Krogh A."/>
            <person name="Wang J."/>
            <person name="Gladyshev V.N."/>
        </authorList>
    </citation>
    <scope>NUCLEOTIDE SEQUENCE [LARGE SCALE GENOMIC DNA]</scope>
</reference>
<dbReference type="SUPFAM" id="SSF109640">
    <property type="entry name" value="KRAB domain (Kruppel-associated box)"/>
    <property type="match status" value="1"/>
</dbReference>
<proteinExistence type="predicted"/>
<feature type="domain" description="KRAB" evidence="2">
    <location>
        <begin position="47"/>
        <end position="119"/>
    </location>
</feature>
<dbReference type="InterPro" id="IPR050169">
    <property type="entry name" value="Krueppel_C2H2_ZnF"/>
</dbReference>
<evidence type="ECO:0000256" key="1">
    <source>
        <dbReference type="SAM" id="MobiDB-lite"/>
    </source>
</evidence>
<keyword evidence="4" id="KW-1185">Reference proteome</keyword>
<dbReference type="Proteomes" id="UP000052978">
    <property type="component" value="Unassembled WGS sequence"/>
</dbReference>
<dbReference type="GO" id="GO:0006355">
    <property type="term" value="P:regulation of DNA-templated transcription"/>
    <property type="evidence" value="ECO:0007669"/>
    <property type="project" value="InterPro"/>
</dbReference>
<dbReference type="PROSITE" id="PS50805">
    <property type="entry name" value="KRAB"/>
    <property type="match status" value="1"/>
</dbReference>
<feature type="compositionally biased region" description="Basic and acidic residues" evidence="1">
    <location>
        <begin position="20"/>
        <end position="31"/>
    </location>
</feature>
<dbReference type="Gene3D" id="6.10.140.140">
    <property type="match status" value="1"/>
</dbReference>
<evidence type="ECO:0000313" key="4">
    <source>
        <dbReference type="Proteomes" id="UP000052978"/>
    </source>
</evidence>
<sequence length="135" mass="14967">MEVQKLFPSTGTGPSPEPEPEPKPDQEAPRTAVKRECWWQAWAEKPVTLEDVAVRFTPEEWACLDARQRALYQDVMSETFKTLVSVARTALTNPDLVAELEQEVKRWRAALLPLRGGGRPAGEPPSGALASGSWL</sequence>
<dbReference type="Pfam" id="PF01352">
    <property type="entry name" value="KRAB"/>
    <property type="match status" value="1"/>
</dbReference>
<dbReference type="PANTHER" id="PTHR23232">
    <property type="entry name" value="KRAB DOMAIN C2H2 ZINC FINGER"/>
    <property type="match status" value="1"/>
</dbReference>
<dbReference type="PANTHER" id="PTHR23232:SF166">
    <property type="entry name" value="ZINC FINGER PROTEIN 57"/>
    <property type="match status" value="1"/>
</dbReference>
<dbReference type="InterPro" id="IPR001909">
    <property type="entry name" value="KRAB"/>
</dbReference>
<organism evidence="3 4">
    <name type="scientific">Myotis brandtii</name>
    <name type="common">Brandt's bat</name>
    <dbReference type="NCBI Taxonomy" id="109478"/>
    <lineage>
        <taxon>Eukaryota</taxon>
        <taxon>Metazoa</taxon>
        <taxon>Chordata</taxon>
        <taxon>Craniata</taxon>
        <taxon>Vertebrata</taxon>
        <taxon>Euteleostomi</taxon>
        <taxon>Mammalia</taxon>
        <taxon>Eutheria</taxon>
        <taxon>Laurasiatheria</taxon>
        <taxon>Chiroptera</taxon>
        <taxon>Yangochiroptera</taxon>
        <taxon>Vespertilionidae</taxon>
        <taxon>Myotis</taxon>
    </lineage>
</organism>
<dbReference type="AlphaFoldDB" id="S7MKS1"/>
<protein>
    <submittedName>
        <fullName evidence="3">Zinc finger protein 57 like protein</fullName>
    </submittedName>
</protein>
<dbReference type="SMART" id="SM00349">
    <property type="entry name" value="KRAB"/>
    <property type="match status" value="1"/>
</dbReference>
<gene>
    <name evidence="3" type="ORF">D623_10002499</name>
</gene>
<dbReference type="InterPro" id="IPR036051">
    <property type="entry name" value="KRAB_dom_sf"/>
</dbReference>
<dbReference type="CDD" id="cd07765">
    <property type="entry name" value="KRAB_A-box"/>
    <property type="match status" value="1"/>
</dbReference>
<feature type="region of interest" description="Disordered" evidence="1">
    <location>
        <begin position="115"/>
        <end position="135"/>
    </location>
</feature>
<feature type="region of interest" description="Disordered" evidence="1">
    <location>
        <begin position="1"/>
        <end position="31"/>
    </location>
</feature>
<name>S7MKS1_MYOBR</name>
<dbReference type="EMBL" id="KE161647">
    <property type="protein sequence ID" value="EPQ04771.1"/>
    <property type="molecule type" value="Genomic_DNA"/>
</dbReference>